<dbReference type="OrthoDB" id="4146022at2759"/>
<keyword evidence="1" id="KW-0812">Transmembrane</keyword>
<keyword evidence="1" id="KW-1133">Transmembrane helix</keyword>
<dbReference type="RefSeq" id="XP_022505612.1">
    <property type="nucleotide sequence ID" value="XM_022638647.1"/>
</dbReference>
<evidence type="ECO:0000313" key="2">
    <source>
        <dbReference type="EMBL" id="OAL40600.1"/>
    </source>
</evidence>
<organism evidence="2 3">
    <name type="scientific">Fonsecaea nubica</name>
    <dbReference type="NCBI Taxonomy" id="856822"/>
    <lineage>
        <taxon>Eukaryota</taxon>
        <taxon>Fungi</taxon>
        <taxon>Dikarya</taxon>
        <taxon>Ascomycota</taxon>
        <taxon>Pezizomycotina</taxon>
        <taxon>Eurotiomycetes</taxon>
        <taxon>Chaetothyriomycetidae</taxon>
        <taxon>Chaetothyriales</taxon>
        <taxon>Herpotrichiellaceae</taxon>
        <taxon>Fonsecaea</taxon>
    </lineage>
</organism>
<proteinExistence type="predicted"/>
<name>A0A178DEH3_9EURO</name>
<accession>A0A178DEH3</accession>
<sequence length="133" mass="15714">MSTVLGSPQRPSSQTTAQANAVPKPFEVLLAIGNILIWLLAAYVIYLHIRARWDLEARYRARIQAERLARHPREVEEDQDWKDEMLDWHGELEDMSLRGIEVDADTEIEARMEIMEIPNRQEFERDNGQLWRW</sequence>
<dbReference type="GeneID" id="34583763"/>
<feature type="transmembrane region" description="Helical" evidence="1">
    <location>
        <begin position="28"/>
        <end position="49"/>
    </location>
</feature>
<keyword evidence="1" id="KW-0472">Membrane</keyword>
<evidence type="ECO:0000256" key="1">
    <source>
        <dbReference type="SAM" id="Phobius"/>
    </source>
</evidence>
<reference evidence="2 3" key="1">
    <citation type="submission" date="2016-03" db="EMBL/GenBank/DDBJ databases">
        <title>The draft genome sequence of Fonsecaea nubica causative agent of cutaneous subcutaneous infection in human host.</title>
        <authorList>
            <person name="Costa F."/>
            <person name="Sybren D.H."/>
            <person name="Raittz R.T."/>
            <person name="Weiss V.A."/>
            <person name="Leao A.C."/>
            <person name="Gomes R."/>
            <person name="De Souza E.M."/>
            <person name="Pedrosa F.O."/>
            <person name="Steffens M.B."/>
            <person name="Bombassaro A."/>
            <person name="Tadra-Sfeir M.Z."/>
            <person name="Moreno L.F."/>
            <person name="Najafzadeh M.J."/>
            <person name="Felipe M.S."/>
            <person name="Teixeira M."/>
            <person name="Sun J."/>
            <person name="Xi L."/>
            <person name="Castro M.A."/>
            <person name="Vicente V.A."/>
        </authorList>
    </citation>
    <scope>NUCLEOTIDE SEQUENCE [LARGE SCALE GENOMIC DNA]</scope>
    <source>
        <strain evidence="2 3">CBS 269.64</strain>
    </source>
</reference>
<evidence type="ECO:0000313" key="3">
    <source>
        <dbReference type="Proteomes" id="UP000185904"/>
    </source>
</evidence>
<protein>
    <submittedName>
        <fullName evidence="2">Uncharacterized protein</fullName>
    </submittedName>
</protein>
<keyword evidence="3" id="KW-1185">Reference proteome</keyword>
<dbReference type="EMBL" id="LVCJ01000001">
    <property type="protein sequence ID" value="OAL40600.1"/>
    <property type="molecule type" value="Genomic_DNA"/>
</dbReference>
<dbReference type="AlphaFoldDB" id="A0A178DEH3"/>
<comment type="caution">
    <text evidence="2">The sequence shown here is derived from an EMBL/GenBank/DDBJ whole genome shotgun (WGS) entry which is preliminary data.</text>
</comment>
<dbReference type="Proteomes" id="UP000185904">
    <property type="component" value="Unassembled WGS sequence"/>
</dbReference>
<gene>
    <name evidence="2" type="ORF">AYO20_00336</name>
</gene>